<reference evidence="2 3" key="1">
    <citation type="submission" date="2021-06" db="EMBL/GenBank/DDBJ databases">
        <title>Actinoplanes lichenicola sp. nov., and Actinoplanes ovalisporus sp. nov., isolated from lichen in Thailand.</title>
        <authorList>
            <person name="Saeng-In P."/>
            <person name="Kanchanasin P."/>
            <person name="Yuki M."/>
            <person name="Kudo T."/>
            <person name="Ohkuma M."/>
            <person name="Phongsopitanun W."/>
            <person name="Tanasupawat S."/>
        </authorList>
    </citation>
    <scope>NUCLEOTIDE SEQUENCE [LARGE SCALE GENOMIC DNA]</scope>
    <source>
        <strain evidence="2 3">NBRC 110975</strain>
    </source>
</reference>
<evidence type="ECO:0000256" key="1">
    <source>
        <dbReference type="SAM" id="MobiDB-lite"/>
    </source>
</evidence>
<name>A0ABS5YII2_9ACTN</name>
<protein>
    <submittedName>
        <fullName evidence="2">Uncharacterized protein</fullName>
    </submittedName>
</protein>
<accession>A0ABS5YII2</accession>
<feature type="region of interest" description="Disordered" evidence="1">
    <location>
        <begin position="115"/>
        <end position="177"/>
    </location>
</feature>
<comment type="caution">
    <text evidence="2">The sequence shown here is derived from an EMBL/GenBank/DDBJ whole genome shotgun (WGS) entry which is preliminary data.</text>
</comment>
<organism evidence="2 3">
    <name type="scientific">Paractinoplanes bogorensis</name>
    <dbReference type="NCBI Taxonomy" id="1610840"/>
    <lineage>
        <taxon>Bacteria</taxon>
        <taxon>Bacillati</taxon>
        <taxon>Actinomycetota</taxon>
        <taxon>Actinomycetes</taxon>
        <taxon>Micromonosporales</taxon>
        <taxon>Micromonosporaceae</taxon>
        <taxon>Paractinoplanes</taxon>
    </lineage>
</organism>
<evidence type="ECO:0000313" key="3">
    <source>
        <dbReference type="Proteomes" id="UP001519654"/>
    </source>
</evidence>
<dbReference type="RefSeq" id="WP_215784856.1">
    <property type="nucleotide sequence ID" value="NZ_JAHKKG010000002.1"/>
</dbReference>
<sequence>MTSRDGSAPEGRLAAALDSIAAYGWTVSAIIDPEQHLDALRMVLDGMADLVVGIEPQDVPVLHLAADLSHRTRSGEFGPPERRTRMLPRAAAVPALDHPWREPISEGQRDLARQVEPLPDVESLPDGRTRVIRTERIPAESRRPRLIRRGDDASADEGRADERSARDARTRPIRRTG</sequence>
<proteinExistence type="predicted"/>
<feature type="compositionally biased region" description="Basic and acidic residues" evidence="1">
    <location>
        <begin position="125"/>
        <end position="170"/>
    </location>
</feature>
<keyword evidence="3" id="KW-1185">Reference proteome</keyword>
<gene>
    <name evidence="2" type="ORF">KOI35_04980</name>
</gene>
<dbReference type="EMBL" id="JAHKKG010000002">
    <property type="protein sequence ID" value="MBU2662856.1"/>
    <property type="molecule type" value="Genomic_DNA"/>
</dbReference>
<dbReference type="Proteomes" id="UP001519654">
    <property type="component" value="Unassembled WGS sequence"/>
</dbReference>
<evidence type="ECO:0000313" key="2">
    <source>
        <dbReference type="EMBL" id="MBU2662856.1"/>
    </source>
</evidence>